<comment type="caution">
    <text evidence="2">The sequence shown here is derived from an EMBL/GenBank/DDBJ whole genome shotgun (WGS) entry which is preliminary data.</text>
</comment>
<dbReference type="EMBL" id="JAWDGP010000637">
    <property type="protein sequence ID" value="KAK3798708.1"/>
    <property type="molecule type" value="Genomic_DNA"/>
</dbReference>
<evidence type="ECO:0000256" key="1">
    <source>
        <dbReference type="SAM" id="MobiDB-lite"/>
    </source>
</evidence>
<evidence type="ECO:0000313" key="3">
    <source>
        <dbReference type="Proteomes" id="UP001283361"/>
    </source>
</evidence>
<evidence type="ECO:0000313" key="2">
    <source>
        <dbReference type="EMBL" id="KAK3798708.1"/>
    </source>
</evidence>
<keyword evidence="3" id="KW-1185">Reference proteome</keyword>
<feature type="region of interest" description="Disordered" evidence="1">
    <location>
        <begin position="39"/>
        <end position="67"/>
    </location>
</feature>
<accession>A0AAE1B389</accession>
<sequence length="67" mass="7011">MIGVLWAKHDDIRLPPVFSSGFTISVALASVGTQQSTIKYSDGQPSNSLPACASNTAQTETSSDPDL</sequence>
<proteinExistence type="predicted"/>
<reference evidence="2" key="1">
    <citation type="journal article" date="2023" name="G3 (Bethesda)">
        <title>A reference genome for the long-term kleptoplast-retaining sea slug Elysia crispata morphotype clarki.</title>
        <authorList>
            <person name="Eastman K.E."/>
            <person name="Pendleton A.L."/>
            <person name="Shaikh M.A."/>
            <person name="Suttiyut T."/>
            <person name="Ogas R."/>
            <person name="Tomko P."/>
            <person name="Gavelis G."/>
            <person name="Widhalm J.R."/>
            <person name="Wisecaver J.H."/>
        </authorList>
    </citation>
    <scope>NUCLEOTIDE SEQUENCE</scope>
    <source>
        <strain evidence="2">ECLA1</strain>
    </source>
</reference>
<gene>
    <name evidence="2" type="ORF">RRG08_002027</name>
</gene>
<protein>
    <submittedName>
        <fullName evidence="2">Uncharacterized protein</fullName>
    </submittedName>
</protein>
<organism evidence="2 3">
    <name type="scientific">Elysia crispata</name>
    <name type="common">lettuce slug</name>
    <dbReference type="NCBI Taxonomy" id="231223"/>
    <lineage>
        <taxon>Eukaryota</taxon>
        <taxon>Metazoa</taxon>
        <taxon>Spiralia</taxon>
        <taxon>Lophotrochozoa</taxon>
        <taxon>Mollusca</taxon>
        <taxon>Gastropoda</taxon>
        <taxon>Heterobranchia</taxon>
        <taxon>Euthyneura</taxon>
        <taxon>Panpulmonata</taxon>
        <taxon>Sacoglossa</taxon>
        <taxon>Placobranchoidea</taxon>
        <taxon>Plakobranchidae</taxon>
        <taxon>Elysia</taxon>
    </lineage>
</organism>
<name>A0AAE1B389_9GAST</name>
<dbReference type="AlphaFoldDB" id="A0AAE1B389"/>
<dbReference type="Proteomes" id="UP001283361">
    <property type="component" value="Unassembled WGS sequence"/>
</dbReference>